<comment type="function">
    <text evidence="11">Component of the ubiquinol-cytochrome c oxidoreductase, a multisubunit transmembrane complex that is part of the mitochondrial electron transport chain which drives oxidative phosphorylation. The complex plays an important role in the uptake of multiple carbon sources present in different host niches.</text>
</comment>
<dbReference type="OrthoDB" id="6683853at2759"/>
<dbReference type="PANTHER" id="PTHR12119:SF2">
    <property type="entry name" value="CYTOCHROME B-C1 COMPLEX SUBUNIT 8"/>
    <property type="match status" value="1"/>
</dbReference>
<accession>A0A1L9NPN8</accession>
<keyword evidence="8 11" id="KW-1133">Transmembrane helix</keyword>
<dbReference type="InterPro" id="IPR004205">
    <property type="entry name" value="Cyt_bc1_su8"/>
</dbReference>
<keyword evidence="13" id="KW-1185">Reference proteome</keyword>
<reference evidence="13" key="1">
    <citation type="journal article" date="2017" name="Genome Biol.">
        <title>Comparative genomics reveals high biological diversity and specific adaptations in the industrially and medically important fungal genus Aspergillus.</title>
        <authorList>
            <person name="de Vries R.P."/>
            <person name="Riley R."/>
            <person name="Wiebenga A."/>
            <person name="Aguilar-Osorio G."/>
            <person name="Amillis S."/>
            <person name="Uchima C.A."/>
            <person name="Anderluh G."/>
            <person name="Asadollahi M."/>
            <person name="Askin M."/>
            <person name="Barry K."/>
            <person name="Battaglia E."/>
            <person name="Bayram O."/>
            <person name="Benocci T."/>
            <person name="Braus-Stromeyer S.A."/>
            <person name="Caldana C."/>
            <person name="Canovas D."/>
            <person name="Cerqueira G.C."/>
            <person name="Chen F."/>
            <person name="Chen W."/>
            <person name="Choi C."/>
            <person name="Clum A."/>
            <person name="Dos Santos R.A."/>
            <person name="Damasio A.R."/>
            <person name="Diallinas G."/>
            <person name="Emri T."/>
            <person name="Fekete E."/>
            <person name="Flipphi M."/>
            <person name="Freyberg S."/>
            <person name="Gallo A."/>
            <person name="Gournas C."/>
            <person name="Habgood R."/>
            <person name="Hainaut M."/>
            <person name="Harispe M.L."/>
            <person name="Henrissat B."/>
            <person name="Hilden K.S."/>
            <person name="Hope R."/>
            <person name="Hossain A."/>
            <person name="Karabika E."/>
            <person name="Karaffa L."/>
            <person name="Karanyi Z."/>
            <person name="Krasevec N."/>
            <person name="Kuo A."/>
            <person name="Kusch H."/>
            <person name="LaButti K."/>
            <person name="Lagendijk E.L."/>
            <person name="Lapidus A."/>
            <person name="Levasseur A."/>
            <person name="Lindquist E."/>
            <person name="Lipzen A."/>
            <person name="Logrieco A.F."/>
            <person name="MacCabe A."/>
            <person name="Maekelae M.R."/>
            <person name="Malavazi I."/>
            <person name="Melin P."/>
            <person name="Meyer V."/>
            <person name="Mielnichuk N."/>
            <person name="Miskei M."/>
            <person name="Molnar A.P."/>
            <person name="Mule G."/>
            <person name="Ngan C.Y."/>
            <person name="Orejas M."/>
            <person name="Orosz E."/>
            <person name="Ouedraogo J.P."/>
            <person name="Overkamp K.M."/>
            <person name="Park H.-S."/>
            <person name="Perrone G."/>
            <person name="Piumi F."/>
            <person name="Punt P.J."/>
            <person name="Ram A.F."/>
            <person name="Ramon A."/>
            <person name="Rauscher S."/>
            <person name="Record E."/>
            <person name="Riano-Pachon D.M."/>
            <person name="Robert V."/>
            <person name="Roehrig J."/>
            <person name="Ruller R."/>
            <person name="Salamov A."/>
            <person name="Salih N.S."/>
            <person name="Samson R.A."/>
            <person name="Sandor E."/>
            <person name="Sanguinetti M."/>
            <person name="Schuetze T."/>
            <person name="Sepcic K."/>
            <person name="Shelest E."/>
            <person name="Sherlock G."/>
            <person name="Sophianopoulou V."/>
            <person name="Squina F.M."/>
            <person name="Sun H."/>
            <person name="Susca A."/>
            <person name="Todd R.B."/>
            <person name="Tsang A."/>
            <person name="Unkles S.E."/>
            <person name="van de Wiele N."/>
            <person name="van Rossen-Uffink D."/>
            <person name="Oliveira J.V."/>
            <person name="Vesth T.C."/>
            <person name="Visser J."/>
            <person name="Yu J.-H."/>
            <person name="Zhou M."/>
            <person name="Andersen M.R."/>
            <person name="Archer D.B."/>
            <person name="Baker S.E."/>
            <person name="Benoit I."/>
            <person name="Brakhage A.A."/>
            <person name="Braus G.H."/>
            <person name="Fischer R."/>
            <person name="Frisvad J.C."/>
            <person name="Goldman G.H."/>
            <person name="Houbraken J."/>
            <person name="Oakley B."/>
            <person name="Pocsi I."/>
            <person name="Scazzocchio C."/>
            <person name="Seiboth B."/>
            <person name="vanKuyk P.A."/>
            <person name="Wortman J."/>
            <person name="Dyer P.S."/>
            <person name="Grigoriev I.V."/>
        </authorList>
    </citation>
    <scope>NUCLEOTIDE SEQUENCE [LARGE SCALE GENOMIC DNA]</scope>
    <source>
        <strain evidence="13">CBS 134.48</strain>
    </source>
</reference>
<feature type="transmembrane region" description="Helical" evidence="11">
    <location>
        <begin position="28"/>
        <end position="46"/>
    </location>
</feature>
<dbReference type="VEuPathDB" id="FungiDB:ASPTUDRAFT_37971"/>
<keyword evidence="6 11" id="KW-0999">Mitochondrion inner membrane</keyword>
<dbReference type="STRING" id="767770.A0A1L9NPN8"/>
<evidence type="ECO:0000256" key="7">
    <source>
        <dbReference type="ARBA" id="ARBA00022982"/>
    </source>
</evidence>
<comment type="subunit">
    <text evidence="11">Component of the ubiquinol-cytochrome c oxidoreductase (cytochrome b-c1 complex, complex III, CIII), a multisubunit enzyme composed of 3 respiratory subunits cytochrome b, cytochrome c1 and Rieske protein, 2 core protein subunits, and additional low-molecular weight protein subunits. The complex exists as an obligatory dimer and forms supercomplexes (SCs) in the inner mitochondrial membrane with cytochrome c oxidase (complex IV, CIV).</text>
</comment>
<evidence type="ECO:0000256" key="6">
    <source>
        <dbReference type="ARBA" id="ARBA00022792"/>
    </source>
</evidence>
<evidence type="ECO:0000256" key="8">
    <source>
        <dbReference type="ARBA" id="ARBA00022989"/>
    </source>
</evidence>
<evidence type="ECO:0000256" key="10">
    <source>
        <dbReference type="ARBA" id="ARBA00023136"/>
    </source>
</evidence>
<evidence type="ECO:0000256" key="2">
    <source>
        <dbReference type="ARBA" id="ARBA00007668"/>
    </source>
</evidence>
<dbReference type="InterPro" id="IPR036642">
    <property type="entry name" value="Cyt_bc1_su8_sf"/>
</dbReference>
<dbReference type="GO" id="GO:0045275">
    <property type="term" value="C:respiratory chain complex III"/>
    <property type="evidence" value="ECO:0007669"/>
    <property type="project" value="UniProtKB-UniRule"/>
</dbReference>
<keyword evidence="7 11" id="KW-0249">Electron transport</keyword>
<organism evidence="12 13">
    <name type="scientific">Aspergillus tubingensis (strain CBS 134.48)</name>
    <dbReference type="NCBI Taxonomy" id="767770"/>
    <lineage>
        <taxon>Eukaryota</taxon>
        <taxon>Fungi</taxon>
        <taxon>Dikarya</taxon>
        <taxon>Ascomycota</taxon>
        <taxon>Pezizomycotina</taxon>
        <taxon>Eurotiomycetes</taxon>
        <taxon>Eurotiomycetidae</taxon>
        <taxon>Eurotiales</taxon>
        <taxon>Aspergillaceae</taxon>
        <taxon>Aspergillus</taxon>
        <taxon>Aspergillus subgen. Circumdati</taxon>
    </lineage>
</organism>
<dbReference type="AlphaFoldDB" id="A0A1L9NPN8"/>
<dbReference type="OMA" id="VFCRTSG"/>
<keyword evidence="3 11" id="KW-0813">Transport</keyword>
<comment type="similarity">
    <text evidence="2 11">Belongs to the UQCRQ/QCR8 family.</text>
</comment>
<keyword evidence="5 11" id="KW-0812">Transmembrane</keyword>
<dbReference type="GO" id="GO:0006122">
    <property type="term" value="P:mitochondrial electron transport, ubiquinol to cytochrome c"/>
    <property type="evidence" value="ECO:0007669"/>
    <property type="project" value="UniProtKB-UniRule"/>
</dbReference>
<evidence type="ECO:0000256" key="11">
    <source>
        <dbReference type="RuleBase" id="RU368118"/>
    </source>
</evidence>
<keyword evidence="4 11" id="KW-0679">Respiratory chain</keyword>
<dbReference type="Gene3D" id="1.20.5.210">
    <property type="entry name" value="Cytochrome b-c1 complex subunit 8"/>
    <property type="match status" value="1"/>
</dbReference>
<protein>
    <recommendedName>
        <fullName evidence="11">Cytochrome b-c1 complex subunit 8</fullName>
    </recommendedName>
    <alternativeName>
        <fullName evidence="11">Complex III subunit 8</fullName>
    </alternativeName>
</protein>
<dbReference type="Pfam" id="PF02939">
    <property type="entry name" value="UcrQ"/>
    <property type="match status" value="1"/>
</dbReference>
<dbReference type="EMBL" id="KV878176">
    <property type="protein sequence ID" value="OJI91084.1"/>
    <property type="molecule type" value="Genomic_DNA"/>
</dbReference>
<name>A0A1L9NPN8_ASPTC</name>
<dbReference type="GO" id="GO:0005743">
    <property type="term" value="C:mitochondrial inner membrane"/>
    <property type="evidence" value="ECO:0007669"/>
    <property type="project" value="UniProtKB-SubCell"/>
</dbReference>
<evidence type="ECO:0000313" key="12">
    <source>
        <dbReference type="EMBL" id="OJI91084.1"/>
    </source>
</evidence>
<sequence length="97" mass="11030">MSPNRQRPLAGAGHAAIFNVFRRFRHQVLYVAPPFIAAYAIMNWAVERYASPLRADLKANIRMFLVQLDIPELTLGLAYRNEYLNSKPGRLLEGGDE</sequence>
<evidence type="ECO:0000256" key="5">
    <source>
        <dbReference type="ARBA" id="ARBA00022692"/>
    </source>
</evidence>
<dbReference type="PANTHER" id="PTHR12119">
    <property type="entry name" value="UBIQUINOL-CYTOCHROME C REDUCTASE COMPLEX UBIQUINONE-BINDING PROTEIN QP-C"/>
    <property type="match status" value="1"/>
</dbReference>
<evidence type="ECO:0000313" key="13">
    <source>
        <dbReference type="Proteomes" id="UP000184304"/>
    </source>
</evidence>
<evidence type="ECO:0000256" key="3">
    <source>
        <dbReference type="ARBA" id="ARBA00022448"/>
    </source>
</evidence>
<keyword evidence="10 11" id="KW-0472">Membrane</keyword>
<evidence type="ECO:0000256" key="1">
    <source>
        <dbReference type="ARBA" id="ARBA00004434"/>
    </source>
</evidence>
<comment type="subcellular location">
    <subcellularLocation>
        <location evidence="1 11">Mitochondrion inner membrane</location>
        <topology evidence="1 11">Single-pass membrane protein</topology>
    </subcellularLocation>
</comment>
<keyword evidence="9 11" id="KW-0496">Mitochondrion</keyword>
<dbReference type="SUPFAM" id="SSF81508">
    <property type="entry name" value="Ubiquinone-binding protein QP-C of cytochrome bc1 complex (Ubiquinol-cytochrome c reductase)"/>
    <property type="match status" value="1"/>
</dbReference>
<dbReference type="Proteomes" id="UP000184304">
    <property type="component" value="Unassembled WGS sequence"/>
</dbReference>
<proteinExistence type="inferred from homology"/>
<gene>
    <name evidence="12" type="ORF">ASPTUDRAFT_37971</name>
</gene>
<evidence type="ECO:0000256" key="9">
    <source>
        <dbReference type="ARBA" id="ARBA00023128"/>
    </source>
</evidence>
<evidence type="ECO:0000256" key="4">
    <source>
        <dbReference type="ARBA" id="ARBA00022660"/>
    </source>
</evidence>